<dbReference type="AlphaFoldDB" id="A0A8T0PTW0"/>
<dbReference type="EMBL" id="CM029050">
    <property type="protein sequence ID" value="KAG2564515.1"/>
    <property type="molecule type" value="Genomic_DNA"/>
</dbReference>
<keyword evidence="1" id="KW-0732">Signal</keyword>
<evidence type="ECO:0000313" key="3">
    <source>
        <dbReference type="Proteomes" id="UP000823388"/>
    </source>
</evidence>
<feature type="chain" id="PRO_5035720750" evidence="1">
    <location>
        <begin position="24"/>
        <end position="120"/>
    </location>
</feature>
<evidence type="ECO:0000256" key="1">
    <source>
        <dbReference type="SAM" id="SignalP"/>
    </source>
</evidence>
<name>A0A8T0PTW0_PANVG</name>
<comment type="caution">
    <text evidence="2">The sequence shown here is derived from an EMBL/GenBank/DDBJ whole genome shotgun (WGS) entry which is preliminary data.</text>
</comment>
<dbReference type="Proteomes" id="UP000823388">
    <property type="component" value="Chromosome 7N"/>
</dbReference>
<gene>
    <name evidence="2" type="ORF">PVAP13_7NG296167</name>
</gene>
<accession>A0A8T0PTW0</accession>
<protein>
    <submittedName>
        <fullName evidence="2">Uncharacterized protein</fullName>
    </submittedName>
</protein>
<keyword evidence="3" id="KW-1185">Reference proteome</keyword>
<organism evidence="2 3">
    <name type="scientific">Panicum virgatum</name>
    <name type="common">Blackwell switchgrass</name>
    <dbReference type="NCBI Taxonomy" id="38727"/>
    <lineage>
        <taxon>Eukaryota</taxon>
        <taxon>Viridiplantae</taxon>
        <taxon>Streptophyta</taxon>
        <taxon>Embryophyta</taxon>
        <taxon>Tracheophyta</taxon>
        <taxon>Spermatophyta</taxon>
        <taxon>Magnoliopsida</taxon>
        <taxon>Liliopsida</taxon>
        <taxon>Poales</taxon>
        <taxon>Poaceae</taxon>
        <taxon>PACMAD clade</taxon>
        <taxon>Panicoideae</taxon>
        <taxon>Panicodae</taxon>
        <taxon>Paniceae</taxon>
        <taxon>Panicinae</taxon>
        <taxon>Panicum</taxon>
        <taxon>Panicum sect. Hiantes</taxon>
    </lineage>
</organism>
<proteinExistence type="predicted"/>
<sequence>MCWIAFIFEVCTLFVINLQYCISRGIKSFHVLDHCLNMLSYQMLAYLVTELHWFHQMLHVLIDYCFVHCHVCKALVFPTTSCIVQLGIKKLLMIISLSLFPENGYWRPYVLTSQLPFYYL</sequence>
<evidence type="ECO:0000313" key="2">
    <source>
        <dbReference type="EMBL" id="KAG2564515.1"/>
    </source>
</evidence>
<feature type="signal peptide" evidence="1">
    <location>
        <begin position="1"/>
        <end position="23"/>
    </location>
</feature>
<reference evidence="2" key="1">
    <citation type="submission" date="2020-05" db="EMBL/GenBank/DDBJ databases">
        <title>WGS assembly of Panicum virgatum.</title>
        <authorList>
            <person name="Lovell J.T."/>
            <person name="Jenkins J."/>
            <person name="Shu S."/>
            <person name="Juenger T.E."/>
            <person name="Schmutz J."/>
        </authorList>
    </citation>
    <scope>NUCLEOTIDE SEQUENCE</scope>
    <source>
        <strain evidence="2">AP13</strain>
    </source>
</reference>